<keyword evidence="12" id="KW-1185">Reference proteome</keyword>
<sequence length="164" mass="18866">MNTKRKVSVQIEGRSYALITADDEKYVQGVADDVIAQIKKIVTSTNHLDTRDCAILAALNFCDDRNKALRNKKECISKADKIIRQTNDLNKQCSEYKTRLAEVINENTALTRKYKRLEKENEQLRNALQKAVNSAQAEENEGEDDEESDEIIRKMRQQQISLFD</sequence>
<evidence type="ECO:0000256" key="1">
    <source>
        <dbReference type="ARBA" id="ARBA00004496"/>
    </source>
</evidence>
<dbReference type="InterPro" id="IPR007838">
    <property type="entry name" value="Cell_div_ZapA-like"/>
</dbReference>
<evidence type="ECO:0000313" key="12">
    <source>
        <dbReference type="Proteomes" id="UP000636755"/>
    </source>
</evidence>
<comment type="subunit">
    <text evidence="8">Homodimer. Interacts with FtsZ.</text>
</comment>
<dbReference type="InterPro" id="IPR053712">
    <property type="entry name" value="Bac_CellDiv_Activator"/>
</dbReference>
<reference evidence="11 12" key="1">
    <citation type="submission" date="2020-08" db="EMBL/GenBank/DDBJ databases">
        <title>Genome public.</title>
        <authorList>
            <person name="Liu C."/>
            <person name="Sun Q."/>
        </authorList>
    </citation>
    <scope>NUCLEOTIDE SEQUENCE [LARGE SCALE GENOMIC DNA]</scope>
    <source>
        <strain evidence="11 12">NSJ-71</strain>
    </source>
</reference>
<dbReference type="PANTHER" id="PTHR34981">
    <property type="entry name" value="CELL DIVISION PROTEIN ZAPA"/>
    <property type="match status" value="1"/>
</dbReference>
<dbReference type="SUPFAM" id="SSF102829">
    <property type="entry name" value="Cell division protein ZapA-like"/>
    <property type="match status" value="1"/>
</dbReference>
<keyword evidence="4 11" id="KW-0132">Cell division</keyword>
<gene>
    <name evidence="11" type="primary">zapA</name>
    <name evidence="11" type="ORF">H8R91_08200</name>
</gene>
<feature type="region of interest" description="Disordered" evidence="10">
    <location>
        <begin position="128"/>
        <end position="164"/>
    </location>
</feature>
<proteinExistence type="predicted"/>
<comment type="subcellular location">
    <subcellularLocation>
        <location evidence="1">Cytoplasm</location>
    </subcellularLocation>
</comment>
<dbReference type="Proteomes" id="UP000636755">
    <property type="component" value="Unassembled WGS sequence"/>
</dbReference>
<keyword evidence="3" id="KW-0963">Cytoplasm</keyword>
<evidence type="ECO:0000256" key="10">
    <source>
        <dbReference type="SAM" id="MobiDB-lite"/>
    </source>
</evidence>
<keyword evidence="6" id="KW-0131">Cell cycle</keyword>
<comment type="function">
    <text evidence="7">Activator of cell division through the inhibition of FtsZ GTPase activity, therefore promoting FtsZ assembly into bundles of protofilaments necessary for the formation of the division Z ring. It is recruited early at mid-cell but it is not essential for cell division.</text>
</comment>
<evidence type="ECO:0000256" key="2">
    <source>
        <dbReference type="ARBA" id="ARBA00015195"/>
    </source>
</evidence>
<dbReference type="Pfam" id="PF05164">
    <property type="entry name" value="ZapA"/>
    <property type="match status" value="1"/>
</dbReference>
<keyword evidence="5" id="KW-0717">Septation</keyword>
<evidence type="ECO:0000256" key="3">
    <source>
        <dbReference type="ARBA" id="ARBA00022490"/>
    </source>
</evidence>
<organism evidence="11 12">
    <name type="scientific">Ruminococcus intestinalis</name>
    <dbReference type="NCBI Taxonomy" id="2763066"/>
    <lineage>
        <taxon>Bacteria</taxon>
        <taxon>Bacillati</taxon>
        <taxon>Bacillota</taxon>
        <taxon>Clostridia</taxon>
        <taxon>Eubacteriales</taxon>
        <taxon>Oscillospiraceae</taxon>
        <taxon>Ruminococcus</taxon>
    </lineage>
</organism>
<dbReference type="PANTHER" id="PTHR34981:SF1">
    <property type="entry name" value="CELL DIVISION PROTEIN ZAPA"/>
    <property type="match status" value="1"/>
</dbReference>
<dbReference type="InterPro" id="IPR036192">
    <property type="entry name" value="Cell_div_ZapA-like_sf"/>
</dbReference>
<evidence type="ECO:0000256" key="9">
    <source>
        <dbReference type="ARBA" id="ARBA00033158"/>
    </source>
</evidence>
<evidence type="ECO:0000256" key="7">
    <source>
        <dbReference type="ARBA" id="ARBA00024910"/>
    </source>
</evidence>
<evidence type="ECO:0000256" key="8">
    <source>
        <dbReference type="ARBA" id="ARBA00026068"/>
    </source>
</evidence>
<dbReference type="Gene3D" id="6.10.250.790">
    <property type="match status" value="1"/>
</dbReference>
<dbReference type="EMBL" id="JACOPS010000003">
    <property type="protein sequence ID" value="MBC5728498.1"/>
    <property type="molecule type" value="Genomic_DNA"/>
</dbReference>
<dbReference type="RefSeq" id="WP_022234246.1">
    <property type="nucleotide sequence ID" value="NZ_JACOPS010000003.1"/>
</dbReference>
<evidence type="ECO:0000256" key="5">
    <source>
        <dbReference type="ARBA" id="ARBA00023210"/>
    </source>
</evidence>
<evidence type="ECO:0000256" key="4">
    <source>
        <dbReference type="ARBA" id="ARBA00022618"/>
    </source>
</evidence>
<accession>A0ABR7HLT7</accession>
<evidence type="ECO:0000313" key="11">
    <source>
        <dbReference type="EMBL" id="MBC5728498.1"/>
    </source>
</evidence>
<protein>
    <recommendedName>
        <fullName evidence="2">Cell division protein ZapA</fullName>
    </recommendedName>
    <alternativeName>
        <fullName evidence="9">Z ring-associated protein ZapA</fullName>
    </alternativeName>
</protein>
<dbReference type="GO" id="GO:0051301">
    <property type="term" value="P:cell division"/>
    <property type="evidence" value="ECO:0007669"/>
    <property type="project" value="UniProtKB-KW"/>
</dbReference>
<feature type="compositionally biased region" description="Acidic residues" evidence="10">
    <location>
        <begin position="138"/>
        <end position="149"/>
    </location>
</feature>
<evidence type="ECO:0000256" key="6">
    <source>
        <dbReference type="ARBA" id="ARBA00023306"/>
    </source>
</evidence>
<comment type="caution">
    <text evidence="11">The sequence shown here is derived from an EMBL/GenBank/DDBJ whole genome shotgun (WGS) entry which is preliminary data.</text>
</comment>
<name>A0ABR7HLT7_9FIRM</name>